<dbReference type="InterPro" id="IPR027417">
    <property type="entry name" value="P-loop_NTPase"/>
</dbReference>
<evidence type="ECO:0000313" key="1">
    <source>
        <dbReference type="EMBL" id="OGE35101.1"/>
    </source>
</evidence>
<name>A0A1F5K303_9BACT</name>
<evidence type="ECO:0000313" key="2">
    <source>
        <dbReference type="Proteomes" id="UP000176405"/>
    </source>
</evidence>
<dbReference type="Gene3D" id="3.40.50.300">
    <property type="entry name" value="P-loop containing nucleotide triphosphate hydrolases"/>
    <property type="match status" value="1"/>
</dbReference>
<proteinExistence type="predicted"/>
<sequence>MVELSVDRAISDNFDEVLIRSLAERSFARERLFRTANNLITVDAPDGSGKGAIASSIWQQLSSIYGDSNVLLVSPNGFDQSPQSLEIGKKLKNQPSLSPSSVRHNSHFMATTMVNYRTVIFPALEAGKIVVVDSSEIRSLAYILDRGSSAAIRSTLRWIRGGRATFGLLAGNRILVTVSPDDCLANINARGKRDYGDPVDYNEALKRADCYALSILYLKGLKQDSPSNWINVENHRIETDDVDAYLNQLVSRKIIPYLYL</sequence>
<dbReference type="SUPFAM" id="SSF52540">
    <property type="entry name" value="P-loop containing nucleoside triphosphate hydrolases"/>
    <property type="match status" value="1"/>
</dbReference>
<gene>
    <name evidence="1" type="ORF">A3E45_03150</name>
</gene>
<evidence type="ECO:0008006" key="3">
    <source>
        <dbReference type="Google" id="ProtNLM"/>
    </source>
</evidence>
<dbReference type="AlphaFoldDB" id="A0A1F5K303"/>
<organism evidence="1 2">
    <name type="scientific">Candidatus Daviesbacteria bacterium RIFCSPHIGHO2_12_FULL_43_11</name>
    <dbReference type="NCBI Taxonomy" id="1797780"/>
    <lineage>
        <taxon>Bacteria</taxon>
        <taxon>Candidatus Daviesiibacteriota</taxon>
    </lineage>
</organism>
<comment type="caution">
    <text evidence="1">The sequence shown here is derived from an EMBL/GenBank/DDBJ whole genome shotgun (WGS) entry which is preliminary data.</text>
</comment>
<accession>A0A1F5K303</accession>
<protein>
    <recommendedName>
        <fullName evidence="3">Thymidylate kinase-like domain-containing protein</fullName>
    </recommendedName>
</protein>
<reference evidence="1 2" key="1">
    <citation type="journal article" date="2016" name="Nat. Commun.">
        <title>Thousands of microbial genomes shed light on interconnected biogeochemical processes in an aquifer system.</title>
        <authorList>
            <person name="Anantharaman K."/>
            <person name="Brown C.T."/>
            <person name="Hug L.A."/>
            <person name="Sharon I."/>
            <person name="Castelle C.J."/>
            <person name="Probst A.J."/>
            <person name="Thomas B.C."/>
            <person name="Singh A."/>
            <person name="Wilkins M.J."/>
            <person name="Karaoz U."/>
            <person name="Brodie E.L."/>
            <person name="Williams K.H."/>
            <person name="Hubbard S.S."/>
            <person name="Banfield J.F."/>
        </authorList>
    </citation>
    <scope>NUCLEOTIDE SEQUENCE [LARGE SCALE GENOMIC DNA]</scope>
</reference>
<dbReference type="Proteomes" id="UP000176405">
    <property type="component" value="Unassembled WGS sequence"/>
</dbReference>
<dbReference type="EMBL" id="MFDH01000028">
    <property type="protein sequence ID" value="OGE35101.1"/>
    <property type="molecule type" value="Genomic_DNA"/>
</dbReference>